<sequence>MAIDASESNIQDLALHVEVYSREPIFLRQSLLGDATIVLKEFMDKYDDAKSEVSKPVEEVGSFQLRKRNSNKPQGFVDVSIRISEEREEASSSYLATKDSILRITMVPLTWLPGMDPCNTRSPIACNHIPASRKHQYDTIPLNYSHHSQWWTKLPFSWRTRLPFGQWTNYPSAGGPSYQPPRTPPPNYPSAGGPNYLSAGGPNYPSASGHNYPLAGGPSYQPPRTPPPPPPPPSNVGYIPNFPPRMKLHTKLHNMPSSAPPPGRGSGLGFGMGVGAGALAAGAVIFGNDSCQGLMFPVV</sequence>
<evidence type="ECO:0000313" key="2">
    <source>
        <dbReference type="EMBL" id="KAG8368353.1"/>
    </source>
</evidence>
<evidence type="ECO:0000313" key="3">
    <source>
        <dbReference type="Proteomes" id="UP000826271"/>
    </source>
</evidence>
<reference evidence="2" key="1">
    <citation type="submission" date="2019-10" db="EMBL/GenBank/DDBJ databases">
        <authorList>
            <person name="Zhang R."/>
            <person name="Pan Y."/>
            <person name="Wang J."/>
            <person name="Ma R."/>
            <person name="Yu S."/>
        </authorList>
    </citation>
    <scope>NUCLEOTIDE SEQUENCE</scope>
    <source>
        <strain evidence="2">LA-IB0</strain>
        <tissue evidence="2">Leaf</tissue>
    </source>
</reference>
<feature type="compositionally biased region" description="Pro residues" evidence="1">
    <location>
        <begin position="178"/>
        <end position="188"/>
    </location>
</feature>
<feature type="region of interest" description="Disordered" evidence="1">
    <location>
        <begin position="173"/>
        <end position="238"/>
    </location>
</feature>
<gene>
    <name evidence="2" type="ORF">BUALT_Bualt15G0036700</name>
</gene>
<comment type="caution">
    <text evidence="2">The sequence shown here is derived from an EMBL/GenBank/DDBJ whole genome shotgun (WGS) entry which is preliminary data.</text>
</comment>
<accession>A0AAV6WCK5</accession>
<name>A0AAV6WCK5_9LAMI</name>
<dbReference type="EMBL" id="WHWC01000015">
    <property type="protein sequence ID" value="KAG8368353.1"/>
    <property type="molecule type" value="Genomic_DNA"/>
</dbReference>
<evidence type="ECO:0000256" key="1">
    <source>
        <dbReference type="SAM" id="MobiDB-lite"/>
    </source>
</evidence>
<keyword evidence="3" id="KW-1185">Reference proteome</keyword>
<feature type="compositionally biased region" description="Pro residues" evidence="1">
    <location>
        <begin position="220"/>
        <end position="234"/>
    </location>
</feature>
<organism evidence="2 3">
    <name type="scientific">Buddleja alternifolia</name>
    <dbReference type="NCBI Taxonomy" id="168488"/>
    <lineage>
        <taxon>Eukaryota</taxon>
        <taxon>Viridiplantae</taxon>
        <taxon>Streptophyta</taxon>
        <taxon>Embryophyta</taxon>
        <taxon>Tracheophyta</taxon>
        <taxon>Spermatophyta</taxon>
        <taxon>Magnoliopsida</taxon>
        <taxon>eudicotyledons</taxon>
        <taxon>Gunneridae</taxon>
        <taxon>Pentapetalae</taxon>
        <taxon>asterids</taxon>
        <taxon>lamiids</taxon>
        <taxon>Lamiales</taxon>
        <taxon>Scrophulariaceae</taxon>
        <taxon>Buddlejeae</taxon>
        <taxon>Buddleja</taxon>
    </lineage>
</organism>
<proteinExistence type="predicted"/>
<protein>
    <submittedName>
        <fullName evidence="2">Uncharacterized protein</fullName>
    </submittedName>
</protein>
<dbReference type="Proteomes" id="UP000826271">
    <property type="component" value="Unassembled WGS sequence"/>
</dbReference>
<dbReference type="AlphaFoldDB" id="A0AAV6WCK5"/>